<dbReference type="RefSeq" id="WP_038640473.1">
    <property type="nucleotide sequence ID" value="NZ_CP009888.1"/>
</dbReference>
<organism evidence="5 6">
    <name type="scientific">Pseudoalteromonas piratica</name>
    <dbReference type="NCBI Taxonomy" id="1348114"/>
    <lineage>
        <taxon>Bacteria</taxon>
        <taxon>Pseudomonadati</taxon>
        <taxon>Pseudomonadota</taxon>
        <taxon>Gammaproteobacteria</taxon>
        <taxon>Alteromonadales</taxon>
        <taxon>Pseudoalteromonadaceae</taxon>
        <taxon>Pseudoalteromonas</taxon>
    </lineage>
</organism>
<dbReference type="HOGENOM" id="CLU_028967_0_3_6"/>
<dbReference type="PANTHER" id="PTHR43309">
    <property type="entry name" value="5-OXOPROLINASE SUBUNIT C"/>
    <property type="match status" value="1"/>
</dbReference>
<reference evidence="5 6" key="1">
    <citation type="submission" date="2014-11" db="EMBL/GenBank/DDBJ databases">
        <title>Complete Genome Sequence of Pseudoalteromonas sp. Strain OCN003 Isolated from Kaneohe Bay, Oahu, Hawaii.</title>
        <authorList>
            <person name="Beurmann S."/>
            <person name="Videau P."/>
            <person name="Ushijima B."/>
            <person name="Smith A.M."/>
            <person name="Aeby G.S."/>
            <person name="Callahan S.M."/>
            <person name="Belcaid M."/>
        </authorList>
    </citation>
    <scope>NUCLEOTIDE SEQUENCE [LARGE SCALE GENOMIC DNA]</scope>
    <source>
        <strain evidence="5 6">OCN003</strain>
    </source>
</reference>
<keyword evidence="3" id="KW-0067">ATP-binding</keyword>
<accession>A0A0A7EEG9</accession>
<dbReference type="Gene3D" id="2.40.100.10">
    <property type="entry name" value="Cyclophilin-like"/>
    <property type="match status" value="1"/>
</dbReference>
<evidence type="ECO:0000256" key="1">
    <source>
        <dbReference type="ARBA" id="ARBA00022741"/>
    </source>
</evidence>
<gene>
    <name evidence="5" type="ORF">OM33_07390</name>
</gene>
<evidence type="ECO:0000256" key="3">
    <source>
        <dbReference type="ARBA" id="ARBA00022840"/>
    </source>
</evidence>
<name>A0A0A7EEG9_9GAMM</name>
<dbReference type="GO" id="GO:0005524">
    <property type="term" value="F:ATP binding"/>
    <property type="evidence" value="ECO:0007669"/>
    <property type="project" value="UniProtKB-KW"/>
</dbReference>
<evidence type="ECO:0000259" key="4">
    <source>
        <dbReference type="SMART" id="SM00797"/>
    </source>
</evidence>
<dbReference type="AlphaFoldDB" id="A0A0A7EEG9"/>
<dbReference type="PROSITE" id="PS51257">
    <property type="entry name" value="PROKAR_LIPOPROTEIN"/>
    <property type="match status" value="1"/>
</dbReference>
<dbReference type="InterPro" id="IPR052708">
    <property type="entry name" value="PxpC"/>
</dbReference>
<keyword evidence="1" id="KW-0547">Nucleotide-binding</keyword>
<feature type="domain" description="Carboxyltransferase" evidence="4">
    <location>
        <begin position="26"/>
        <end position="300"/>
    </location>
</feature>
<dbReference type="eggNOG" id="COG1984">
    <property type="taxonomic scope" value="Bacteria"/>
</dbReference>
<dbReference type="InterPro" id="IPR003778">
    <property type="entry name" value="CT_A_B"/>
</dbReference>
<dbReference type="InterPro" id="IPR029000">
    <property type="entry name" value="Cyclophilin-like_dom_sf"/>
</dbReference>
<dbReference type="STRING" id="1348114.OM33_07390"/>
<dbReference type="Proteomes" id="UP000030341">
    <property type="component" value="Chromosome 1"/>
</dbReference>
<keyword evidence="2" id="KW-0378">Hydrolase</keyword>
<sequence>MTSILKVINPGLYSCVQDLGRFGQNHLGLTTGGCHDAYAFKIANALVGNPINSPALELTLGGFRAEVLAPITIALTGLNVGFTINNKNQALWQSIQVARGDVIEIATPHIGLRHTLAISGGVKAQSHFTSVSTVMREGLGCKIEANTLIKQQAPRFSKQKRLPANLIPNFCQNTPLNMVLALQHHEFSAADLNRFLSSSYTVTGQSDRMGYRIQGAALESPTGARFSEGINLGAIQVPADGQPIVLLNDRQTIGGYPKLGSVTALDCANLLQKRAGDEVAFNAISIEKAQNLNHLAQVKLQRALDALN</sequence>
<proteinExistence type="predicted"/>
<protein>
    <recommendedName>
        <fullName evidence="4">Carboxyltransferase domain-containing protein</fullName>
    </recommendedName>
</protein>
<dbReference type="SUPFAM" id="SSF50891">
    <property type="entry name" value="Cyclophilin-like"/>
    <property type="match status" value="1"/>
</dbReference>
<evidence type="ECO:0000313" key="6">
    <source>
        <dbReference type="Proteomes" id="UP000030341"/>
    </source>
</evidence>
<dbReference type="EMBL" id="CP009888">
    <property type="protein sequence ID" value="AIY64994.1"/>
    <property type="molecule type" value="Genomic_DNA"/>
</dbReference>
<dbReference type="OrthoDB" id="9768696at2"/>
<keyword evidence="6" id="KW-1185">Reference proteome</keyword>
<dbReference type="KEGG" id="pseo:OM33_07390"/>
<dbReference type="GO" id="GO:0016787">
    <property type="term" value="F:hydrolase activity"/>
    <property type="evidence" value="ECO:0007669"/>
    <property type="project" value="UniProtKB-KW"/>
</dbReference>
<dbReference type="Pfam" id="PF02626">
    <property type="entry name" value="CT_A_B"/>
    <property type="match status" value="1"/>
</dbReference>
<evidence type="ECO:0000256" key="2">
    <source>
        <dbReference type="ARBA" id="ARBA00022801"/>
    </source>
</evidence>
<evidence type="ECO:0000313" key="5">
    <source>
        <dbReference type="EMBL" id="AIY64994.1"/>
    </source>
</evidence>
<dbReference type="PANTHER" id="PTHR43309:SF4">
    <property type="entry name" value="CARBOXYLTRANSFERASE DOMAIN-CONTAINING PROTEIN"/>
    <property type="match status" value="1"/>
</dbReference>
<dbReference type="SMART" id="SM00797">
    <property type="entry name" value="AHS2"/>
    <property type="match status" value="1"/>
</dbReference>